<feature type="compositionally biased region" description="Basic and acidic residues" evidence="7">
    <location>
        <begin position="496"/>
        <end position="529"/>
    </location>
</feature>
<feature type="coiled-coil region" evidence="6">
    <location>
        <begin position="269"/>
        <end position="325"/>
    </location>
</feature>
<gene>
    <name evidence="8" type="primary">MAP7D1</name>
</gene>
<evidence type="ECO:0000256" key="1">
    <source>
        <dbReference type="ARBA" id="ARBA00004245"/>
    </source>
</evidence>
<evidence type="ECO:0000256" key="4">
    <source>
        <dbReference type="ARBA" id="ARBA00023054"/>
    </source>
</evidence>
<reference evidence="8" key="2">
    <citation type="submission" date="2025-09" db="UniProtKB">
        <authorList>
            <consortium name="Ensembl"/>
        </authorList>
    </citation>
    <scope>IDENTIFICATION</scope>
</reference>
<dbReference type="Proteomes" id="UP000694404">
    <property type="component" value="Unplaced"/>
</dbReference>
<dbReference type="AlphaFoldDB" id="A0A8C0HD44"/>
<feature type="region of interest" description="Disordered" evidence="7">
    <location>
        <begin position="1"/>
        <end position="254"/>
    </location>
</feature>
<feature type="compositionally biased region" description="Low complexity" evidence="7">
    <location>
        <begin position="183"/>
        <end position="195"/>
    </location>
</feature>
<dbReference type="InterPro" id="IPR008604">
    <property type="entry name" value="MAP7_fam"/>
</dbReference>
<dbReference type="Pfam" id="PF05672">
    <property type="entry name" value="MAP7"/>
    <property type="match status" value="1"/>
</dbReference>
<feature type="compositionally biased region" description="Low complexity" evidence="7">
    <location>
        <begin position="67"/>
        <end position="100"/>
    </location>
</feature>
<dbReference type="InterPro" id="IPR051483">
    <property type="entry name" value="MAP7_domain-containing"/>
</dbReference>
<feature type="region of interest" description="Disordered" evidence="7">
    <location>
        <begin position="495"/>
        <end position="763"/>
    </location>
</feature>
<dbReference type="Ensembl" id="ENSCABT00000022598.1">
    <property type="protein sequence ID" value="ENSCABP00000020618.1"/>
    <property type="gene ID" value="ENSCABG00000015201.1"/>
</dbReference>
<evidence type="ECO:0000256" key="7">
    <source>
        <dbReference type="SAM" id="MobiDB-lite"/>
    </source>
</evidence>
<name>A0A8C0HD44_CHEAB</name>
<evidence type="ECO:0000256" key="5">
    <source>
        <dbReference type="ARBA" id="ARBA00023212"/>
    </source>
</evidence>
<feature type="compositionally biased region" description="Low complexity" evidence="7">
    <location>
        <begin position="551"/>
        <end position="561"/>
    </location>
</feature>
<dbReference type="OMA" id="KHQPQPG"/>
<feature type="compositionally biased region" description="Basic and acidic residues" evidence="7">
    <location>
        <begin position="682"/>
        <end position="762"/>
    </location>
</feature>
<dbReference type="PANTHER" id="PTHR15073:SF2">
    <property type="entry name" value="MAP7 DOMAIN-CONTAINING PROTEIN 1"/>
    <property type="match status" value="1"/>
</dbReference>
<feature type="region of interest" description="Disordered" evidence="7">
    <location>
        <begin position="423"/>
        <end position="446"/>
    </location>
</feature>
<evidence type="ECO:0000256" key="6">
    <source>
        <dbReference type="SAM" id="Coils"/>
    </source>
</evidence>
<keyword evidence="3" id="KW-0963">Cytoplasm</keyword>
<feature type="compositionally biased region" description="Low complexity" evidence="7">
    <location>
        <begin position="661"/>
        <end position="680"/>
    </location>
</feature>
<comment type="subcellular location">
    <subcellularLocation>
        <location evidence="1">Cytoplasm</location>
        <location evidence="1">Cytoskeleton</location>
    </subcellularLocation>
</comment>
<evidence type="ECO:0000256" key="3">
    <source>
        <dbReference type="ARBA" id="ARBA00022490"/>
    </source>
</evidence>
<feature type="compositionally biased region" description="Low complexity" evidence="7">
    <location>
        <begin position="49"/>
        <end position="59"/>
    </location>
</feature>
<keyword evidence="5" id="KW-0206">Cytoskeleton</keyword>
<protein>
    <submittedName>
        <fullName evidence="8">MAP7 domain containing 1</fullName>
    </submittedName>
</protein>
<evidence type="ECO:0000313" key="9">
    <source>
        <dbReference type="Proteomes" id="UP000694404"/>
    </source>
</evidence>
<keyword evidence="9" id="KW-1185">Reference proteome</keyword>
<reference evidence="8" key="1">
    <citation type="submission" date="2025-08" db="UniProtKB">
        <authorList>
            <consortium name="Ensembl"/>
        </authorList>
    </citation>
    <scope>IDENTIFICATION</scope>
</reference>
<evidence type="ECO:0000256" key="2">
    <source>
        <dbReference type="ARBA" id="ARBA00007525"/>
    </source>
</evidence>
<feature type="compositionally biased region" description="Basic and acidic residues" evidence="7">
    <location>
        <begin position="597"/>
        <end position="615"/>
    </location>
</feature>
<dbReference type="GO" id="GO:0005813">
    <property type="term" value="C:centrosome"/>
    <property type="evidence" value="ECO:0007669"/>
    <property type="project" value="Ensembl"/>
</dbReference>
<comment type="similarity">
    <text evidence="2">Belongs to the MAP7 family.</text>
</comment>
<proteinExistence type="inferred from homology"/>
<evidence type="ECO:0000313" key="8">
    <source>
        <dbReference type="Ensembl" id="ENSCABP00000020618.1"/>
    </source>
</evidence>
<keyword evidence="4 6" id="KW-0175">Coiled coil</keyword>
<sequence length="889" mass="95567">MGECIPPQSHQPSPPATPASVAVTPPGEVLPPWGDQPAAATAPPSQEEAVPPRQDQPAPAAAPPSPGEALPPQGDQPAPAAAAPSSGEALPPWQVKLAPAAAPPPQGEALPPQGDQPAPATALPPQGEALPLRGDQPAPASPPPGEALPPQGDQPAPASPSPGEALPPRGDQPAPAAAPPPQGEALPPRGDQPAPAAAPPSPGEALPPRGDQPAPAAAPPPQGEALPWAGTRPSLPLWRRPASLLGAPSPHNSALSAATKRALWLEKEEKAQVLRERQLEERRKRLEEQRLKAEKRRAILEERQRQKLEKNKERYEAAIQRSAKKTWAEIRQQRWSWAGALHQSSPRHKDGASRCSVSAVNLPKHVDSIINKRLSKSSATLWNSPSRNRSLQLSPWESSIVDRLMTPTLSFLARSRSAVTLAGTGKEQGKLGSPGHLGVRGARKSQSHGMGVSALLAVPVCPRSASTSPLSPCNNHRVQHRCWERRRVVASSPDVMLRRRVESSPVSKKEKKDKERENAKERSALSRERGLRKHQPQPGSQPRLPRPAADSSPGPKKQPSSPATPNHRPASPSPGLSSPHKPPLPHSAHSSRKGRPRAKEEHKEHVSQQKAHERKEEEEEMGAASPAPPDTLKTPGPAEQPPGLRTRTVIQPRLPEPSPAPRRVSPSPAPAMPSGKPMAGTTDREEAARLLTEKRRQAREQREREEQERREQEERERRQREEQAQREAQEQAQREAEERHRQEERQAKERARAEQEEVERLQKQVQMAGWGGGWAQGSGTGWGALGGTGPLQPVRVGARGFAAGICEPPVCHCSPSISPHSPPSKDVAPLVNGVQPGKHENGFPGKEVGQGMLELSPHSGSTNPIIPFGDKEPFLKTAVVKPPQVTEVL</sequence>
<organism evidence="8 9">
    <name type="scientific">Chelonoidis abingdonii</name>
    <name type="common">Abingdon island giant tortoise</name>
    <name type="synonym">Testudo abingdonii</name>
    <dbReference type="NCBI Taxonomy" id="106734"/>
    <lineage>
        <taxon>Eukaryota</taxon>
        <taxon>Metazoa</taxon>
        <taxon>Chordata</taxon>
        <taxon>Craniata</taxon>
        <taxon>Vertebrata</taxon>
        <taxon>Euteleostomi</taxon>
        <taxon>Archelosauria</taxon>
        <taxon>Testudinata</taxon>
        <taxon>Testudines</taxon>
        <taxon>Cryptodira</taxon>
        <taxon>Durocryptodira</taxon>
        <taxon>Testudinoidea</taxon>
        <taxon>Testudinidae</taxon>
        <taxon>Chelonoidis</taxon>
    </lineage>
</organism>
<dbReference type="GO" id="GO:0000226">
    <property type="term" value="P:microtubule cytoskeleton organization"/>
    <property type="evidence" value="ECO:0007669"/>
    <property type="project" value="Ensembl"/>
</dbReference>
<dbReference type="GeneTree" id="ENSGT00950000182941"/>
<dbReference type="PANTHER" id="PTHR15073">
    <property type="entry name" value="MICROTUBULE-ASSOCIATED PROTEIN"/>
    <property type="match status" value="1"/>
</dbReference>
<accession>A0A8C0HD44</accession>